<feature type="signal peptide" evidence="1">
    <location>
        <begin position="1"/>
        <end position="22"/>
    </location>
</feature>
<proteinExistence type="predicted"/>
<dbReference type="EMBL" id="JAVRRT010000004">
    <property type="protein sequence ID" value="KAK5172969.1"/>
    <property type="molecule type" value="Genomic_DNA"/>
</dbReference>
<keyword evidence="1" id="KW-0732">Signal</keyword>
<name>A0AAV9PJ75_9PEZI</name>
<dbReference type="GeneID" id="89924438"/>
<gene>
    <name evidence="2" type="ORF">LTR77_003091</name>
</gene>
<sequence>MKLVSIFLGLLTLFLSIGPAAAVLPGVTNWWGKCHNDKPAIANAIGHFCKFGGLNNHVPRAWSIYGSHSDPDKFDRKAYVAIRGSCSPQEWVPRKYCYLQFYKMCVQFPGAGAGVRSFGTNGCQSWQIMRGPIPGGKIGQ</sequence>
<dbReference type="RefSeq" id="XP_064661687.1">
    <property type="nucleotide sequence ID" value="XM_064800348.1"/>
</dbReference>
<organism evidence="2 3">
    <name type="scientific">Saxophila tyrrhenica</name>
    <dbReference type="NCBI Taxonomy" id="1690608"/>
    <lineage>
        <taxon>Eukaryota</taxon>
        <taxon>Fungi</taxon>
        <taxon>Dikarya</taxon>
        <taxon>Ascomycota</taxon>
        <taxon>Pezizomycotina</taxon>
        <taxon>Dothideomycetes</taxon>
        <taxon>Dothideomycetidae</taxon>
        <taxon>Mycosphaerellales</taxon>
        <taxon>Extremaceae</taxon>
        <taxon>Saxophila</taxon>
    </lineage>
</organism>
<feature type="chain" id="PRO_5044001464" evidence="1">
    <location>
        <begin position="23"/>
        <end position="140"/>
    </location>
</feature>
<comment type="caution">
    <text evidence="2">The sequence shown here is derived from an EMBL/GenBank/DDBJ whole genome shotgun (WGS) entry which is preliminary data.</text>
</comment>
<evidence type="ECO:0000256" key="1">
    <source>
        <dbReference type="SAM" id="SignalP"/>
    </source>
</evidence>
<protein>
    <submittedName>
        <fullName evidence="2">Uncharacterized protein</fullName>
    </submittedName>
</protein>
<evidence type="ECO:0000313" key="3">
    <source>
        <dbReference type="Proteomes" id="UP001337655"/>
    </source>
</evidence>
<reference evidence="2 3" key="1">
    <citation type="submission" date="2023-08" db="EMBL/GenBank/DDBJ databases">
        <title>Black Yeasts Isolated from many extreme environments.</title>
        <authorList>
            <person name="Coleine C."/>
            <person name="Stajich J.E."/>
            <person name="Selbmann L."/>
        </authorList>
    </citation>
    <scope>NUCLEOTIDE SEQUENCE [LARGE SCALE GENOMIC DNA]</scope>
    <source>
        <strain evidence="2 3">CCFEE 5935</strain>
    </source>
</reference>
<keyword evidence="3" id="KW-1185">Reference proteome</keyword>
<dbReference type="AlphaFoldDB" id="A0AAV9PJ75"/>
<dbReference type="Proteomes" id="UP001337655">
    <property type="component" value="Unassembled WGS sequence"/>
</dbReference>
<accession>A0AAV9PJ75</accession>
<evidence type="ECO:0000313" key="2">
    <source>
        <dbReference type="EMBL" id="KAK5172969.1"/>
    </source>
</evidence>